<keyword evidence="8" id="KW-1185">Reference proteome</keyword>
<evidence type="ECO:0000259" key="5">
    <source>
        <dbReference type="Pfam" id="PF00557"/>
    </source>
</evidence>
<dbReference type="InterPro" id="IPR001131">
    <property type="entry name" value="Peptidase_M24B_aminopep-P_CS"/>
</dbReference>
<dbReference type="GO" id="GO:0004177">
    <property type="term" value="F:aminopeptidase activity"/>
    <property type="evidence" value="ECO:0007669"/>
    <property type="project" value="UniProtKB-KW"/>
</dbReference>
<keyword evidence="7" id="KW-0031">Aminopeptidase</keyword>
<dbReference type="EMBL" id="VNHS01000002">
    <property type="protein sequence ID" value="TYP77884.1"/>
    <property type="molecule type" value="Genomic_DNA"/>
</dbReference>
<keyword evidence="7" id="KW-0645">Protease</keyword>
<dbReference type="InterPro" id="IPR050659">
    <property type="entry name" value="Peptidase_M24B"/>
</dbReference>
<evidence type="ECO:0000313" key="8">
    <source>
        <dbReference type="Proteomes" id="UP000323257"/>
    </source>
</evidence>
<feature type="domain" description="Creatinase N-terminal" evidence="6">
    <location>
        <begin position="19"/>
        <end position="143"/>
    </location>
</feature>
<keyword evidence="3" id="KW-0479">Metal-binding</keyword>
<protein>
    <submittedName>
        <fullName evidence="7">Xaa-Pro aminopeptidase</fullName>
    </submittedName>
</protein>
<keyword evidence="4" id="KW-0378">Hydrolase</keyword>
<comment type="caution">
    <text evidence="7">The sequence shown here is derived from an EMBL/GenBank/DDBJ whole genome shotgun (WGS) entry which is preliminary data.</text>
</comment>
<dbReference type="SUPFAM" id="SSF53092">
    <property type="entry name" value="Creatinase/prolidase N-terminal domain"/>
    <property type="match status" value="1"/>
</dbReference>
<evidence type="ECO:0000256" key="3">
    <source>
        <dbReference type="ARBA" id="ARBA00022723"/>
    </source>
</evidence>
<dbReference type="PANTHER" id="PTHR46112:SF3">
    <property type="entry name" value="AMINOPEPTIDASE YPDF"/>
    <property type="match status" value="1"/>
</dbReference>
<organism evidence="7 8">
    <name type="scientific">Paenibacillus methanolicus</name>
    <dbReference type="NCBI Taxonomy" id="582686"/>
    <lineage>
        <taxon>Bacteria</taxon>
        <taxon>Bacillati</taxon>
        <taxon>Bacillota</taxon>
        <taxon>Bacilli</taxon>
        <taxon>Bacillales</taxon>
        <taxon>Paenibacillaceae</taxon>
        <taxon>Paenibacillus</taxon>
    </lineage>
</organism>
<evidence type="ECO:0000256" key="4">
    <source>
        <dbReference type="ARBA" id="ARBA00022801"/>
    </source>
</evidence>
<feature type="domain" description="Peptidase M24" evidence="5">
    <location>
        <begin position="152"/>
        <end position="354"/>
    </location>
</feature>
<comment type="similarity">
    <text evidence="2">Belongs to the peptidase M24B family.</text>
</comment>
<dbReference type="Pfam" id="PF00557">
    <property type="entry name" value="Peptidase_M24"/>
    <property type="match status" value="1"/>
</dbReference>
<dbReference type="Pfam" id="PF01321">
    <property type="entry name" value="Creatinase_N"/>
    <property type="match status" value="1"/>
</dbReference>
<dbReference type="CDD" id="cd01092">
    <property type="entry name" value="APP-like"/>
    <property type="match status" value="1"/>
</dbReference>
<dbReference type="Proteomes" id="UP000323257">
    <property type="component" value="Unassembled WGS sequence"/>
</dbReference>
<evidence type="ECO:0000259" key="6">
    <source>
        <dbReference type="Pfam" id="PF01321"/>
    </source>
</evidence>
<reference evidence="7 8" key="1">
    <citation type="submission" date="2019-07" db="EMBL/GenBank/DDBJ databases">
        <title>Genomic Encyclopedia of Type Strains, Phase III (KMG-III): the genomes of soil and plant-associated and newly described type strains.</title>
        <authorList>
            <person name="Whitman W."/>
        </authorList>
    </citation>
    <scope>NUCLEOTIDE SEQUENCE [LARGE SCALE GENOMIC DNA]</scope>
    <source>
        <strain evidence="7 8">BL24</strain>
    </source>
</reference>
<dbReference type="InterPro" id="IPR001714">
    <property type="entry name" value="Pept_M24_MAP"/>
</dbReference>
<gene>
    <name evidence="7" type="ORF">BCM02_102450</name>
</gene>
<dbReference type="PANTHER" id="PTHR46112">
    <property type="entry name" value="AMINOPEPTIDASE"/>
    <property type="match status" value="1"/>
</dbReference>
<accession>A0A5S5CEV1</accession>
<proteinExistence type="inferred from homology"/>
<name>A0A5S5CEV1_9BACL</name>
<dbReference type="GO" id="GO:0008235">
    <property type="term" value="F:metalloexopeptidase activity"/>
    <property type="evidence" value="ECO:0007669"/>
    <property type="project" value="UniProtKB-ARBA"/>
</dbReference>
<dbReference type="SUPFAM" id="SSF55920">
    <property type="entry name" value="Creatinase/aminopeptidase"/>
    <property type="match status" value="1"/>
</dbReference>
<comment type="cofactor">
    <cofactor evidence="1">
        <name>Mn(2+)</name>
        <dbReference type="ChEBI" id="CHEBI:29035"/>
    </cofactor>
</comment>
<dbReference type="InterPro" id="IPR000994">
    <property type="entry name" value="Pept_M24"/>
</dbReference>
<sequence>MAGRSAEAMERMKDMTTNRVAGIRRRLSELGLDALLVTSAVNRRYVSGFTGSAGALLLTGTQNYLVTDFRYRTQAPEQAPAFTVVEHGVKLMDTVAELASAAGVKRLGFEQDHVVFSEYIAWKEGLAGVELVPVSGVIEKLRMFKDDAELAVMREACALADATYRHILGVIKPGLRESDVALEMETFMRKGGASGPSFETIVASGERSALPHGVASNRIIGDNEFVKLDFGAYYNGYCSDLTRTVVVGKPSEKHREIYAIVLEAQMTALAGIKPGMTGREADALARDVIARYGYGDHFGHGTGHGLGMEIHESPRLSKMSDTVLEPGMTVTVEPGIYLPGFGGVRIEDDIVITAGGNERLTASPKELHTIA</sequence>
<dbReference type="Gene3D" id="3.40.350.10">
    <property type="entry name" value="Creatinase/prolidase N-terminal domain"/>
    <property type="match status" value="1"/>
</dbReference>
<dbReference type="InterPro" id="IPR000587">
    <property type="entry name" value="Creatinase_N"/>
</dbReference>
<dbReference type="GO" id="GO:0046872">
    <property type="term" value="F:metal ion binding"/>
    <property type="evidence" value="ECO:0007669"/>
    <property type="project" value="UniProtKB-KW"/>
</dbReference>
<dbReference type="InterPro" id="IPR029149">
    <property type="entry name" value="Creatin/AminoP/Spt16_N"/>
</dbReference>
<dbReference type="AlphaFoldDB" id="A0A5S5CEV1"/>
<dbReference type="PRINTS" id="PR00599">
    <property type="entry name" value="MAPEPTIDASE"/>
</dbReference>
<evidence type="ECO:0000256" key="2">
    <source>
        <dbReference type="ARBA" id="ARBA00008766"/>
    </source>
</evidence>
<evidence type="ECO:0000256" key="1">
    <source>
        <dbReference type="ARBA" id="ARBA00001936"/>
    </source>
</evidence>
<evidence type="ECO:0000313" key="7">
    <source>
        <dbReference type="EMBL" id="TYP77884.1"/>
    </source>
</evidence>
<dbReference type="FunFam" id="3.90.230.10:FF:000014">
    <property type="entry name" value="Aminopeptidase P family protein"/>
    <property type="match status" value="1"/>
</dbReference>
<dbReference type="Gene3D" id="3.90.230.10">
    <property type="entry name" value="Creatinase/methionine aminopeptidase superfamily"/>
    <property type="match status" value="1"/>
</dbReference>
<dbReference type="InterPro" id="IPR036005">
    <property type="entry name" value="Creatinase/aminopeptidase-like"/>
</dbReference>
<dbReference type="PROSITE" id="PS00491">
    <property type="entry name" value="PROLINE_PEPTIDASE"/>
    <property type="match status" value="1"/>
</dbReference>